<dbReference type="RefSeq" id="WP_160332522.1">
    <property type="nucleotide sequence ID" value="NZ_WSRS01000020.1"/>
</dbReference>
<dbReference type="Gene3D" id="3.40.50.10440">
    <property type="entry name" value="Dihydroxyacetone kinase, domain 1"/>
    <property type="match status" value="1"/>
</dbReference>
<name>A0A7X3G7S9_9STRE</name>
<evidence type="ECO:0000313" key="4">
    <source>
        <dbReference type="Proteomes" id="UP000461595"/>
    </source>
</evidence>
<accession>A0A7X3G7S9</accession>
<dbReference type="NCBIfam" id="TIGR00762">
    <property type="entry name" value="DegV"/>
    <property type="match status" value="1"/>
</dbReference>
<dbReference type="AlphaFoldDB" id="A0A7X3G7S9"/>
<dbReference type="GO" id="GO:0008289">
    <property type="term" value="F:lipid binding"/>
    <property type="evidence" value="ECO:0007669"/>
    <property type="project" value="UniProtKB-KW"/>
</dbReference>
<evidence type="ECO:0000256" key="1">
    <source>
        <dbReference type="ARBA" id="ARBA00003238"/>
    </source>
</evidence>
<comment type="function">
    <text evidence="1">May bind long-chain fatty acids, such as palmitate, and may play a role in lipid transport or fatty acid metabolism.</text>
</comment>
<reference evidence="3 4" key="1">
    <citation type="submission" date="2019-12" db="EMBL/GenBank/DDBJ databases">
        <title>Microbes associate with the intestines of laboratory mice.</title>
        <authorList>
            <person name="Navarre W."/>
            <person name="Wong E."/>
        </authorList>
    </citation>
    <scope>NUCLEOTIDE SEQUENCE [LARGE SCALE GENOMIC DNA]</scope>
    <source>
        <strain evidence="3 4">NM51_B2-22</strain>
    </source>
</reference>
<dbReference type="PANTHER" id="PTHR33434">
    <property type="entry name" value="DEGV DOMAIN-CONTAINING PROTEIN DR_1986-RELATED"/>
    <property type="match status" value="1"/>
</dbReference>
<protein>
    <submittedName>
        <fullName evidence="3">DegV family EDD domain-containing protein</fullName>
    </submittedName>
</protein>
<dbReference type="InterPro" id="IPR050270">
    <property type="entry name" value="DegV_domain_contain"/>
</dbReference>
<dbReference type="Proteomes" id="UP000461595">
    <property type="component" value="Unassembled WGS sequence"/>
</dbReference>
<comment type="caution">
    <text evidence="3">The sequence shown here is derived from an EMBL/GenBank/DDBJ whole genome shotgun (WGS) entry which is preliminary data.</text>
</comment>
<evidence type="ECO:0000256" key="2">
    <source>
        <dbReference type="ARBA" id="ARBA00023121"/>
    </source>
</evidence>
<dbReference type="EMBL" id="WSRS01000020">
    <property type="protein sequence ID" value="MVX58709.1"/>
    <property type="molecule type" value="Genomic_DNA"/>
</dbReference>
<dbReference type="Pfam" id="PF02645">
    <property type="entry name" value="DegV"/>
    <property type="match status" value="1"/>
</dbReference>
<sequence>MKWKIIADSACNYRQLEHLAPNTTFESIPMYVQVGDKTFVDKANLDIDFMMEVMYASEQASKSACPSPDQYLQAFGDADAIFVVTITGALSGSNNAARLAREIYLETHPDAKVHIIDSLSAGGEMDLLVYQLNEYIKQGLTYPEILVAIEEYQKQSKLIFVLEKVDNLVKNGRLNKIVGKVVGLLNIRMVGQASSKGELELLQKARGNKKAVSTAWAEMKKAGYKGGRIHISHRSNPDFVQDLSKLIHTEYPQAEIHSLPTSGICSFYAEEGGVLLGYETL</sequence>
<dbReference type="PROSITE" id="PS51482">
    <property type="entry name" value="DEGV"/>
    <property type="match status" value="1"/>
</dbReference>
<dbReference type="Gene3D" id="3.30.1180.10">
    <property type="match status" value="1"/>
</dbReference>
<evidence type="ECO:0000313" key="3">
    <source>
        <dbReference type="EMBL" id="MVX58709.1"/>
    </source>
</evidence>
<dbReference type="PANTHER" id="PTHR33434:SF2">
    <property type="entry name" value="FATTY ACID-BINDING PROTEIN TM_1468"/>
    <property type="match status" value="1"/>
</dbReference>
<dbReference type="OrthoDB" id="2138472at2"/>
<dbReference type="Gene3D" id="2.20.28.50">
    <property type="entry name" value="degv family protein"/>
    <property type="match status" value="1"/>
</dbReference>
<dbReference type="InterPro" id="IPR003797">
    <property type="entry name" value="DegV"/>
</dbReference>
<organism evidence="3 4">
    <name type="scientific">Streptococcus danieliae</name>
    <dbReference type="NCBI Taxonomy" id="747656"/>
    <lineage>
        <taxon>Bacteria</taxon>
        <taxon>Bacillati</taxon>
        <taxon>Bacillota</taxon>
        <taxon>Bacilli</taxon>
        <taxon>Lactobacillales</taxon>
        <taxon>Streptococcaceae</taxon>
        <taxon>Streptococcus</taxon>
    </lineage>
</organism>
<gene>
    <name evidence="3" type="ORF">E5983_03475</name>
</gene>
<proteinExistence type="predicted"/>
<dbReference type="InterPro" id="IPR043168">
    <property type="entry name" value="DegV_C"/>
</dbReference>
<dbReference type="SUPFAM" id="SSF82549">
    <property type="entry name" value="DAK1/DegV-like"/>
    <property type="match status" value="1"/>
</dbReference>
<keyword evidence="2" id="KW-0446">Lipid-binding</keyword>